<dbReference type="EMBL" id="GG666617">
    <property type="protein sequence ID" value="EEN48398.1"/>
    <property type="molecule type" value="Genomic_DNA"/>
</dbReference>
<evidence type="ECO:0000313" key="2">
    <source>
        <dbReference type="EMBL" id="EEN48398.1"/>
    </source>
</evidence>
<feature type="compositionally biased region" description="Polar residues" evidence="1">
    <location>
        <begin position="9"/>
        <end position="26"/>
    </location>
</feature>
<sequence length="258" mass="28634">MEQPAVPACTSQQSPRQPLRCHNQNALPRRPRPSDAPLAKKARNDAHRAKLKQNRASMSPEELASTKQDGKVTFTAPNLAEKNQLMTMLRTIKANIGPSRSSQEGNFAVLKEVFNFYIQHHSPSTFRQMAEGGASPSFPSMEMQKEDSTQQIVLLTPKKLNDLLALAEVHLRTCRGSVHMEEDFAMDGHVGICTFLCTACPWSARWNTSPKLPNNRFLVNDRMLHGSFTSGILPTQYEKFCSAAGIGVVKDQDKNVGT</sequence>
<organism>
    <name type="scientific">Branchiostoma floridae</name>
    <name type="common">Florida lancelet</name>
    <name type="synonym">Amphioxus</name>
    <dbReference type="NCBI Taxonomy" id="7739"/>
    <lineage>
        <taxon>Eukaryota</taxon>
        <taxon>Metazoa</taxon>
        <taxon>Chordata</taxon>
        <taxon>Cephalochordata</taxon>
        <taxon>Leptocardii</taxon>
        <taxon>Amphioxiformes</taxon>
        <taxon>Branchiostomatidae</taxon>
        <taxon>Branchiostoma</taxon>
    </lineage>
</organism>
<gene>
    <name evidence="2" type="ORF">BRAFLDRAFT_67252</name>
</gene>
<proteinExistence type="predicted"/>
<reference evidence="2" key="1">
    <citation type="journal article" date="2008" name="Nature">
        <title>The amphioxus genome and the evolution of the chordate karyotype.</title>
        <authorList>
            <consortium name="US DOE Joint Genome Institute (JGI-PGF)"/>
            <person name="Putnam N.H."/>
            <person name="Butts T."/>
            <person name="Ferrier D.E.K."/>
            <person name="Furlong R.F."/>
            <person name="Hellsten U."/>
            <person name="Kawashima T."/>
            <person name="Robinson-Rechavi M."/>
            <person name="Shoguchi E."/>
            <person name="Terry A."/>
            <person name="Yu J.-K."/>
            <person name="Benito-Gutierrez E.L."/>
            <person name="Dubchak I."/>
            <person name="Garcia-Fernandez J."/>
            <person name="Gibson-Brown J.J."/>
            <person name="Grigoriev I.V."/>
            <person name="Horton A.C."/>
            <person name="de Jong P.J."/>
            <person name="Jurka J."/>
            <person name="Kapitonov V.V."/>
            <person name="Kohara Y."/>
            <person name="Kuroki Y."/>
            <person name="Lindquist E."/>
            <person name="Lucas S."/>
            <person name="Osoegawa K."/>
            <person name="Pennacchio L.A."/>
            <person name="Salamov A.A."/>
            <person name="Satou Y."/>
            <person name="Sauka-Spengler T."/>
            <person name="Schmutz J."/>
            <person name="Shin-I T."/>
            <person name="Toyoda A."/>
            <person name="Bronner-Fraser M."/>
            <person name="Fujiyama A."/>
            <person name="Holland L.Z."/>
            <person name="Holland P.W.H."/>
            <person name="Satoh N."/>
            <person name="Rokhsar D.S."/>
        </authorList>
    </citation>
    <scope>NUCLEOTIDE SEQUENCE [LARGE SCALE GENOMIC DNA]</scope>
    <source>
        <strain evidence="2">S238N-H82</strain>
        <tissue evidence="2">Testes</tissue>
    </source>
</reference>
<dbReference type="InParanoid" id="C3ZGF4"/>
<name>C3ZGF4_BRAFL</name>
<dbReference type="AlphaFoldDB" id="C3ZGF4"/>
<accession>C3ZGF4</accession>
<evidence type="ECO:0000256" key="1">
    <source>
        <dbReference type="SAM" id="MobiDB-lite"/>
    </source>
</evidence>
<feature type="region of interest" description="Disordered" evidence="1">
    <location>
        <begin position="1"/>
        <end position="70"/>
    </location>
</feature>
<protein>
    <submittedName>
        <fullName evidence="2">Uncharacterized protein</fullName>
    </submittedName>
</protein>